<dbReference type="RefSeq" id="WP_407349318.1">
    <property type="nucleotide sequence ID" value="NZ_CP136864.1"/>
</dbReference>
<dbReference type="Pfam" id="PF04116">
    <property type="entry name" value="FA_hydroxylase"/>
    <property type="match status" value="1"/>
</dbReference>
<sequence length="285" mass="33708">MPLFFLAILIEWVYAAKKHLPWYERRDFFSSMGVLLLTGLVDLVPKILGIAAMFALYEVSPLKGVFERQWWSWVLLFFLDDFVYYWFHRSNHELRFMWAGHVSHHSSQYLNYGTALRQGVGERVIKYAYWLPLPLLGFDPVMVVIMMSISLFYQFWIHTRAIDKLPSAIEYVFNTPSHHRVHHASNVRYLDCNHGGTLIVWDRLFGTFSEESSEEPVVYGLTKNLESKNVLTIAFREYRLMLQDMARAERWSDKLRYLFMAPGWSHDGPDKRARTLRREQQTSIV</sequence>
<evidence type="ECO:0000256" key="7">
    <source>
        <dbReference type="SAM" id="Phobius"/>
    </source>
</evidence>
<evidence type="ECO:0000256" key="4">
    <source>
        <dbReference type="ARBA" id="ARBA00023002"/>
    </source>
</evidence>
<keyword evidence="2 7" id="KW-0812">Transmembrane</keyword>
<evidence type="ECO:0000256" key="5">
    <source>
        <dbReference type="ARBA" id="ARBA00023098"/>
    </source>
</evidence>
<feature type="domain" description="Fatty acid hydroxylase" evidence="8">
    <location>
        <begin position="73"/>
        <end position="207"/>
    </location>
</feature>
<evidence type="ECO:0000256" key="2">
    <source>
        <dbReference type="ARBA" id="ARBA00022692"/>
    </source>
</evidence>
<dbReference type="InterPro" id="IPR051689">
    <property type="entry name" value="Sterol_desaturase/TMEM195"/>
</dbReference>
<protein>
    <submittedName>
        <fullName evidence="9">Sterol desaturase family protein</fullName>
        <ecNumber evidence="9">1.-.-.-</ecNumber>
    </submittedName>
</protein>
<evidence type="ECO:0000256" key="1">
    <source>
        <dbReference type="ARBA" id="ARBA00004127"/>
    </source>
</evidence>
<comment type="subcellular location">
    <subcellularLocation>
        <location evidence="1">Endomembrane system</location>
        <topology evidence="1">Multi-pass membrane protein</topology>
    </subcellularLocation>
</comment>
<dbReference type="PANTHER" id="PTHR21624">
    <property type="entry name" value="STEROL DESATURASE-RELATED PROTEIN"/>
    <property type="match status" value="1"/>
</dbReference>
<reference evidence="9 10" key="1">
    <citation type="submission" date="2023-10" db="EMBL/GenBank/DDBJ databases">
        <title>Two novel species belonging to the OM43/NOR5 clade.</title>
        <authorList>
            <person name="Park M."/>
        </authorList>
    </citation>
    <scope>NUCLEOTIDE SEQUENCE [LARGE SCALE GENOMIC DNA]</scope>
    <source>
        <strain evidence="9 10">IMCC43200</strain>
    </source>
</reference>
<gene>
    <name evidence="9" type="ORF">R0135_05815</name>
</gene>
<name>A0ABZ0I9B2_9GAMM</name>
<feature type="transmembrane region" description="Helical" evidence="7">
    <location>
        <begin position="31"/>
        <end position="57"/>
    </location>
</feature>
<feature type="transmembrane region" description="Helical" evidence="7">
    <location>
        <begin position="135"/>
        <end position="156"/>
    </location>
</feature>
<keyword evidence="4 9" id="KW-0560">Oxidoreductase</keyword>
<dbReference type="Proteomes" id="UP001626537">
    <property type="component" value="Chromosome"/>
</dbReference>
<evidence type="ECO:0000259" key="8">
    <source>
        <dbReference type="Pfam" id="PF04116"/>
    </source>
</evidence>
<feature type="transmembrane region" description="Helical" evidence="7">
    <location>
        <begin position="69"/>
        <end position="87"/>
    </location>
</feature>
<keyword evidence="5" id="KW-0443">Lipid metabolism</keyword>
<proteinExistence type="predicted"/>
<dbReference type="EC" id="1.-.-.-" evidence="9"/>
<evidence type="ECO:0000313" key="10">
    <source>
        <dbReference type="Proteomes" id="UP001626537"/>
    </source>
</evidence>
<dbReference type="EMBL" id="CP136864">
    <property type="protein sequence ID" value="WOJ94681.1"/>
    <property type="molecule type" value="Genomic_DNA"/>
</dbReference>
<keyword evidence="6 7" id="KW-0472">Membrane</keyword>
<keyword evidence="10" id="KW-1185">Reference proteome</keyword>
<dbReference type="PANTHER" id="PTHR21624:SF1">
    <property type="entry name" value="ALKYLGLYCEROL MONOOXYGENASE"/>
    <property type="match status" value="1"/>
</dbReference>
<accession>A0ABZ0I9B2</accession>
<dbReference type="GO" id="GO:0016491">
    <property type="term" value="F:oxidoreductase activity"/>
    <property type="evidence" value="ECO:0007669"/>
    <property type="project" value="UniProtKB-KW"/>
</dbReference>
<keyword evidence="3 7" id="KW-1133">Transmembrane helix</keyword>
<organism evidence="9 10">
    <name type="scientific">Congregibacter variabilis</name>
    <dbReference type="NCBI Taxonomy" id="3081200"/>
    <lineage>
        <taxon>Bacteria</taxon>
        <taxon>Pseudomonadati</taxon>
        <taxon>Pseudomonadota</taxon>
        <taxon>Gammaproteobacteria</taxon>
        <taxon>Cellvibrionales</taxon>
        <taxon>Halieaceae</taxon>
        <taxon>Congregibacter</taxon>
    </lineage>
</organism>
<evidence type="ECO:0000256" key="3">
    <source>
        <dbReference type="ARBA" id="ARBA00022989"/>
    </source>
</evidence>
<evidence type="ECO:0000256" key="6">
    <source>
        <dbReference type="ARBA" id="ARBA00023136"/>
    </source>
</evidence>
<evidence type="ECO:0000313" key="9">
    <source>
        <dbReference type="EMBL" id="WOJ94681.1"/>
    </source>
</evidence>
<dbReference type="InterPro" id="IPR006694">
    <property type="entry name" value="Fatty_acid_hydroxylase"/>
</dbReference>